<feature type="domain" description="Aminoacyl-transfer RNA synthetases class-II family profile" evidence="9">
    <location>
        <begin position="26"/>
        <end position="330"/>
    </location>
</feature>
<dbReference type="PANTHER" id="PTHR30073:SF5">
    <property type="entry name" value="ASPARTATE--AMMONIA LIGASE"/>
    <property type="match status" value="1"/>
</dbReference>
<dbReference type="RefSeq" id="WP_093139789.1">
    <property type="nucleotide sequence ID" value="NZ_FOXF01000001.1"/>
</dbReference>
<dbReference type="GO" id="GO:0005829">
    <property type="term" value="C:cytosol"/>
    <property type="evidence" value="ECO:0007669"/>
    <property type="project" value="TreeGrafter"/>
</dbReference>
<dbReference type="PIRSF" id="PIRSF001555">
    <property type="entry name" value="Asp_ammon_ligase"/>
    <property type="match status" value="1"/>
</dbReference>
<comment type="pathway">
    <text evidence="7">Amino-acid biosynthesis; L-asparagine biosynthesis; L-asparagine from L-aspartate (ammonia route): step 1/1.</text>
</comment>
<dbReference type="InterPro" id="IPR006195">
    <property type="entry name" value="aa-tRNA-synth_II"/>
</dbReference>
<gene>
    <name evidence="7" type="primary">asnA</name>
    <name evidence="10" type="ORF">SAMN02910344_00027</name>
</gene>
<evidence type="ECO:0000256" key="1">
    <source>
        <dbReference type="ARBA" id="ARBA00022490"/>
    </source>
</evidence>
<evidence type="ECO:0000313" key="10">
    <source>
        <dbReference type="EMBL" id="SFO96592.1"/>
    </source>
</evidence>
<name>A0A662ZFN5_9GAMM</name>
<dbReference type="Gene3D" id="3.30.930.10">
    <property type="entry name" value="Bira Bifunctional Protein, Domain 2"/>
    <property type="match status" value="1"/>
</dbReference>
<dbReference type="SUPFAM" id="SSF55681">
    <property type="entry name" value="Class II aaRS and biotin synthetases"/>
    <property type="match status" value="1"/>
</dbReference>
<evidence type="ECO:0000256" key="4">
    <source>
        <dbReference type="ARBA" id="ARBA00022741"/>
    </source>
</evidence>
<dbReference type="GO" id="GO:0005524">
    <property type="term" value="F:ATP binding"/>
    <property type="evidence" value="ECO:0007669"/>
    <property type="project" value="UniProtKB-UniRule"/>
</dbReference>
<dbReference type="InterPro" id="IPR004618">
    <property type="entry name" value="AsnA"/>
</dbReference>
<dbReference type="Proteomes" id="UP000243745">
    <property type="component" value="Unassembled WGS sequence"/>
</dbReference>
<dbReference type="InterPro" id="IPR045864">
    <property type="entry name" value="aa-tRNA-synth_II/BPL/LPL"/>
</dbReference>
<evidence type="ECO:0000256" key="5">
    <source>
        <dbReference type="ARBA" id="ARBA00022840"/>
    </source>
</evidence>
<proteinExistence type="inferred from homology"/>
<comment type="similarity">
    <text evidence="7">Belongs to the class-II aminoacyl-tRNA synthetase family. AsnA subfamily.</text>
</comment>
<evidence type="ECO:0000259" key="9">
    <source>
        <dbReference type="PROSITE" id="PS50862"/>
    </source>
</evidence>
<dbReference type="HAMAP" id="MF_00555">
    <property type="entry name" value="AsnA"/>
    <property type="match status" value="1"/>
</dbReference>
<keyword evidence="5 7" id="KW-0067">ATP-binding</keyword>
<dbReference type="CDD" id="cd00645">
    <property type="entry name" value="AsnA"/>
    <property type="match status" value="1"/>
</dbReference>
<keyword evidence="1 7" id="KW-0963">Cytoplasm</keyword>
<accession>A0A662ZFN5</accession>
<protein>
    <recommendedName>
        <fullName evidence="7 8">Aspartate--ammonia ligase</fullName>
        <ecNumber evidence="7 8">6.3.1.1</ecNumber>
    </recommendedName>
    <alternativeName>
        <fullName evidence="7">Asparagine synthetase A</fullName>
    </alternativeName>
</protein>
<dbReference type="PANTHER" id="PTHR30073">
    <property type="entry name" value="ASPARTATE--AMMONIA LIGASE"/>
    <property type="match status" value="1"/>
</dbReference>
<dbReference type="EC" id="6.3.1.1" evidence="7 8"/>
<dbReference type="EMBL" id="FOXF01000001">
    <property type="protein sequence ID" value="SFO96592.1"/>
    <property type="molecule type" value="Genomic_DNA"/>
</dbReference>
<comment type="catalytic activity">
    <reaction evidence="7">
        <text>L-aspartate + NH4(+) + ATP = L-asparagine + AMP + diphosphate + H(+)</text>
        <dbReference type="Rhea" id="RHEA:11372"/>
        <dbReference type="ChEBI" id="CHEBI:15378"/>
        <dbReference type="ChEBI" id="CHEBI:28938"/>
        <dbReference type="ChEBI" id="CHEBI:29991"/>
        <dbReference type="ChEBI" id="CHEBI:30616"/>
        <dbReference type="ChEBI" id="CHEBI:33019"/>
        <dbReference type="ChEBI" id="CHEBI:58048"/>
        <dbReference type="ChEBI" id="CHEBI:456215"/>
        <dbReference type="EC" id="6.3.1.1"/>
    </reaction>
</comment>
<keyword evidence="2 7" id="KW-0436">Ligase</keyword>
<evidence type="ECO:0000313" key="11">
    <source>
        <dbReference type="Proteomes" id="UP000243745"/>
    </source>
</evidence>
<reference evidence="10 11" key="1">
    <citation type="submission" date="2016-10" db="EMBL/GenBank/DDBJ databases">
        <authorList>
            <person name="Varghese N."/>
            <person name="Submissions S."/>
        </authorList>
    </citation>
    <scope>NUCLEOTIDE SEQUENCE [LARGE SCALE GENOMIC DNA]</scope>
    <source>
        <strain evidence="10 11">DSM 1361</strain>
    </source>
</reference>
<dbReference type="GO" id="GO:0004071">
    <property type="term" value="F:aspartate-ammonia ligase activity"/>
    <property type="evidence" value="ECO:0007669"/>
    <property type="project" value="UniProtKB-UniRule"/>
</dbReference>
<organism evidence="10 11">
    <name type="scientific">Ruminobacter amylophilus</name>
    <dbReference type="NCBI Taxonomy" id="867"/>
    <lineage>
        <taxon>Bacteria</taxon>
        <taxon>Pseudomonadati</taxon>
        <taxon>Pseudomonadota</taxon>
        <taxon>Gammaproteobacteria</taxon>
        <taxon>Aeromonadales</taxon>
        <taxon>Succinivibrionaceae</taxon>
        <taxon>Ruminobacter</taxon>
    </lineage>
</organism>
<dbReference type="PROSITE" id="PS50862">
    <property type="entry name" value="AA_TRNA_LIGASE_II"/>
    <property type="match status" value="1"/>
</dbReference>
<comment type="subcellular location">
    <subcellularLocation>
        <location evidence="7">Cytoplasm</location>
    </subcellularLocation>
</comment>
<evidence type="ECO:0000256" key="3">
    <source>
        <dbReference type="ARBA" id="ARBA00022605"/>
    </source>
</evidence>
<dbReference type="Pfam" id="PF03590">
    <property type="entry name" value="AsnA"/>
    <property type="match status" value="1"/>
</dbReference>
<dbReference type="NCBIfam" id="TIGR00669">
    <property type="entry name" value="asnA"/>
    <property type="match status" value="1"/>
</dbReference>
<evidence type="ECO:0000256" key="7">
    <source>
        <dbReference type="HAMAP-Rule" id="MF_00555"/>
    </source>
</evidence>
<dbReference type="AlphaFoldDB" id="A0A662ZFN5"/>
<evidence type="ECO:0000256" key="2">
    <source>
        <dbReference type="ARBA" id="ARBA00022598"/>
    </source>
</evidence>
<dbReference type="OrthoDB" id="3185462at2"/>
<evidence type="ECO:0000256" key="6">
    <source>
        <dbReference type="ARBA" id="ARBA00022888"/>
    </source>
</evidence>
<keyword evidence="6 7" id="KW-0061">Asparagine biosynthesis</keyword>
<keyword evidence="3 7" id="KW-0028">Amino-acid biosynthesis</keyword>
<dbReference type="UniPathway" id="UPA00134">
    <property type="reaction ID" value="UER00194"/>
</dbReference>
<sequence length="345" mass="39527">MSNLIKPQDYKAVLNLKQTEQGIKQIKDFFQQNLSTELRLRRVTAPLFVMKGLGINDDLNGVERAVTFPIKDLGDAKAEIVHSLAKWKRLTLAEYSIEPGHGIYTDMNAIRADEELDNLHSLYVDQWDWEAVITREQRTVDFLKSIVERIYSAIRRTEYLTCEFYPDLKPFLPENITFIHSEELLKMYPDLTPKEREDAICKKYGAVFLMGIGGKLSNGEKHDGRAPDYDDWSTEGSNGLLGLNGDILIWYPILNRSFELSSMGIRVDKEALLRQLKIEGCEERKELYFHKKLLNDELPLSIGGGIGQSRLCMVLLHKGHIGEIQASIWPDDMRAECQKLGMHLI</sequence>
<evidence type="ECO:0000256" key="8">
    <source>
        <dbReference type="NCBIfam" id="TIGR00669"/>
    </source>
</evidence>
<keyword evidence="4 7" id="KW-0547">Nucleotide-binding</keyword>
<dbReference type="GO" id="GO:0070981">
    <property type="term" value="P:L-asparagine biosynthetic process"/>
    <property type="evidence" value="ECO:0007669"/>
    <property type="project" value="UniProtKB-UniRule"/>
</dbReference>
<keyword evidence="11" id="KW-1185">Reference proteome</keyword>